<dbReference type="Proteomes" id="UP001154255">
    <property type="component" value="Unassembled WGS sequence"/>
</dbReference>
<dbReference type="Gene3D" id="3.30.420.40">
    <property type="match status" value="2"/>
</dbReference>
<dbReference type="InterPro" id="IPR049874">
    <property type="entry name" value="ROK_cs"/>
</dbReference>
<dbReference type="PANTHER" id="PTHR18964">
    <property type="entry name" value="ROK (REPRESSOR, ORF, KINASE) FAMILY"/>
    <property type="match status" value="1"/>
</dbReference>
<dbReference type="InterPro" id="IPR043129">
    <property type="entry name" value="ATPase_NBD"/>
</dbReference>
<dbReference type="PANTHER" id="PTHR18964:SF149">
    <property type="entry name" value="BIFUNCTIONAL UDP-N-ACETYLGLUCOSAMINE 2-EPIMERASE_N-ACETYLMANNOSAMINE KINASE"/>
    <property type="match status" value="1"/>
</dbReference>
<protein>
    <submittedName>
        <fullName evidence="2 3">May contain an N-terminal HTH domain (NagC)</fullName>
    </submittedName>
</protein>
<dbReference type="RefSeq" id="WP_271790748.1">
    <property type="nucleotide sequence ID" value="NZ_CAMXCM010000014.1"/>
</dbReference>
<reference evidence="2" key="1">
    <citation type="submission" date="2022-10" db="EMBL/GenBank/DDBJ databases">
        <authorList>
            <person name="Botero Cardona J."/>
        </authorList>
    </citation>
    <scope>NUCLEOTIDE SEQUENCE</scope>
    <source>
        <strain evidence="2">LMG 31819</strain>
        <strain evidence="3">R-53529</strain>
    </source>
</reference>
<dbReference type="EMBL" id="CAMXCS010000014">
    <property type="protein sequence ID" value="CAI3961224.1"/>
    <property type="molecule type" value="Genomic_DNA"/>
</dbReference>
<gene>
    <name evidence="3" type="ORF">R53529_LOCUS2335</name>
    <name evidence="2" type="ORF">R53530_LOCUS2347</name>
</gene>
<proteinExistence type="inferred from homology"/>
<comment type="similarity">
    <text evidence="1">Belongs to the ROK (NagC/XylR) family.</text>
</comment>
<evidence type="ECO:0000313" key="4">
    <source>
        <dbReference type="Proteomes" id="UP001154255"/>
    </source>
</evidence>
<dbReference type="InterPro" id="IPR036388">
    <property type="entry name" value="WH-like_DNA-bd_sf"/>
</dbReference>
<comment type="caution">
    <text evidence="2">The sequence shown here is derived from an EMBL/GenBank/DDBJ whole genome shotgun (WGS) entry which is preliminary data.</text>
</comment>
<evidence type="ECO:0000313" key="5">
    <source>
        <dbReference type="Proteomes" id="UP001154259"/>
    </source>
</evidence>
<dbReference type="InterPro" id="IPR000600">
    <property type="entry name" value="ROK"/>
</dbReference>
<dbReference type="InterPro" id="IPR036390">
    <property type="entry name" value="WH_DNA-bd_sf"/>
</dbReference>
<evidence type="ECO:0000313" key="3">
    <source>
        <dbReference type="EMBL" id="CAI3961224.1"/>
    </source>
</evidence>
<dbReference type="SUPFAM" id="SSF46785">
    <property type="entry name" value="Winged helix' DNA-binding domain"/>
    <property type="match status" value="1"/>
</dbReference>
<dbReference type="EMBL" id="CAMXCM010000014">
    <property type="protein sequence ID" value="CAI3959575.1"/>
    <property type="molecule type" value="Genomic_DNA"/>
</dbReference>
<sequence length="390" mass="42950">MNDLNLYSNIHKHVRHSNGLVALQVLYQFGSTSRAEIARKMGLNRSSSGYIIADLIHAGFVREVSKNYSQIAEGNHRGRPGVLLELVPQAVYFLGIEIGVEYITIILIDLTASIVDMRHKQLPCHQIGVEKAIGEAMELASSMYNEDIMSRLGGVGFSIPAHMNEKGYIFDAPLLKWIDVDFLKIASRKLPMNLSVAVENDANAFAIGAIYQSNISTGVILFLVLESGIGGGIVIDGKLFRGGNGLAGEIGHLTVQNHKKENQRLESVISLEQLLSRYHTLSGQSNVTIDLFIQYVQEREPIAVSLADEWAKYLGLALVQACRVIDPNKIILGGSMAKLYSLIAVRVNIYIESYQETPFPIPEIILNKNPELGSAYGAACILHQRFMSLT</sequence>
<dbReference type="Pfam" id="PF00480">
    <property type="entry name" value="ROK"/>
    <property type="match status" value="1"/>
</dbReference>
<name>A0A9W4TNP6_9PROT</name>
<dbReference type="Gene3D" id="1.10.10.10">
    <property type="entry name" value="Winged helix-like DNA-binding domain superfamily/Winged helix DNA-binding domain"/>
    <property type="match status" value="1"/>
</dbReference>
<evidence type="ECO:0000256" key="1">
    <source>
        <dbReference type="ARBA" id="ARBA00006479"/>
    </source>
</evidence>
<dbReference type="Proteomes" id="UP001154259">
    <property type="component" value="Unassembled WGS sequence"/>
</dbReference>
<organism evidence="2 4">
    <name type="scientific">Commensalibacter communis</name>
    <dbReference type="NCBI Taxonomy" id="2972786"/>
    <lineage>
        <taxon>Bacteria</taxon>
        <taxon>Pseudomonadati</taxon>
        <taxon>Pseudomonadota</taxon>
        <taxon>Alphaproteobacteria</taxon>
        <taxon>Acetobacterales</taxon>
        <taxon>Acetobacteraceae</taxon>
    </lineage>
</organism>
<dbReference type="AlphaFoldDB" id="A0A9W4TNP6"/>
<dbReference type="SUPFAM" id="SSF53067">
    <property type="entry name" value="Actin-like ATPase domain"/>
    <property type="match status" value="1"/>
</dbReference>
<accession>A0A9W4TNP6</accession>
<keyword evidence="5" id="KW-1185">Reference proteome</keyword>
<evidence type="ECO:0000313" key="2">
    <source>
        <dbReference type="EMBL" id="CAI3959575.1"/>
    </source>
</evidence>
<dbReference type="PROSITE" id="PS01125">
    <property type="entry name" value="ROK"/>
    <property type="match status" value="1"/>
</dbReference>